<keyword evidence="2 3" id="KW-0732">Signal</keyword>
<evidence type="ECO:0000313" key="6">
    <source>
        <dbReference type="EMBL" id="SAM60666.1"/>
    </source>
</evidence>
<dbReference type="Proteomes" id="UP000190837">
    <property type="component" value="Unassembled WGS sequence"/>
</dbReference>
<dbReference type="Gene3D" id="1.10.1240.20">
    <property type="entry name" value="Lytic transglycosylase, superhelical linker domain"/>
    <property type="match status" value="1"/>
</dbReference>
<keyword evidence="6" id="KW-0326">Glycosidase</keyword>
<dbReference type="InterPro" id="IPR008939">
    <property type="entry name" value="Lytic_TGlycosylase_superhlx_U"/>
</dbReference>
<dbReference type="Pfam" id="PF14718">
    <property type="entry name" value="SLT_L"/>
    <property type="match status" value="1"/>
</dbReference>
<evidence type="ECO:0000256" key="2">
    <source>
        <dbReference type="ARBA" id="ARBA00022729"/>
    </source>
</evidence>
<gene>
    <name evidence="6" type="ORF">CHUV0807_0752</name>
</gene>
<evidence type="ECO:0000256" key="1">
    <source>
        <dbReference type="ARBA" id="ARBA00007734"/>
    </source>
</evidence>
<dbReference type="InterPro" id="IPR023346">
    <property type="entry name" value="Lysozyme-like_dom_sf"/>
</dbReference>
<dbReference type="Pfam" id="PF01464">
    <property type="entry name" value="SLT"/>
    <property type="match status" value="1"/>
</dbReference>
<feature type="signal peptide" evidence="3">
    <location>
        <begin position="1"/>
        <end position="18"/>
    </location>
</feature>
<dbReference type="EC" id="3.2.1.-" evidence="6"/>
<dbReference type="GO" id="GO:0000270">
    <property type="term" value="P:peptidoglycan metabolic process"/>
    <property type="evidence" value="ECO:0007669"/>
    <property type="project" value="InterPro"/>
</dbReference>
<dbReference type="EMBL" id="FKLO01000031">
    <property type="protein sequence ID" value="SAM60666.1"/>
    <property type="molecule type" value="Genomic_DNA"/>
</dbReference>
<dbReference type="GO" id="GO:0042597">
    <property type="term" value="C:periplasmic space"/>
    <property type="evidence" value="ECO:0007669"/>
    <property type="project" value="InterPro"/>
</dbReference>
<dbReference type="Gene3D" id="1.25.20.10">
    <property type="entry name" value="Bacterial muramidases"/>
    <property type="match status" value="1"/>
</dbReference>
<dbReference type="InterPro" id="IPR000189">
    <property type="entry name" value="Transglyc_AS"/>
</dbReference>
<dbReference type="PROSITE" id="PS00922">
    <property type="entry name" value="TRANSGLYCOSYLASE"/>
    <property type="match status" value="1"/>
</dbReference>
<organism evidence="6 7">
    <name type="scientific">Cardiobacterium hominis</name>
    <dbReference type="NCBI Taxonomy" id="2718"/>
    <lineage>
        <taxon>Bacteria</taxon>
        <taxon>Pseudomonadati</taxon>
        <taxon>Pseudomonadota</taxon>
        <taxon>Gammaproteobacteria</taxon>
        <taxon>Cardiobacteriales</taxon>
        <taxon>Cardiobacteriaceae</taxon>
        <taxon>Cardiobacterium</taxon>
    </lineage>
</organism>
<evidence type="ECO:0000313" key="7">
    <source>
        <dbReference type="Proteomes" id="UP000190837"/>
    </source>
</evidence>
<keyword evidence="6" id="KW-0378">Hydrolase</keyword>
<dbReference type="RefSeq" id="WP_079539811.1">
    <property type="nucleotide sequence ID" value="NZ_FKLO01000031.1"/>
</dbReference>
<comment type="similarity">
    <text evidence="1">Belongs to the transglycosylase Slt family.</text>
</comment>
<dbReference type="CDD" id="cd13401">
    <property type="entry name" value="Slt70-like"/>
    <property type="match status" value="1"/>
</dbReference>
<dbReference type="GO" id="GO:0008933">
    <property type="term" value="F:peptidoglycan lytic transglycosylase activity"/>
    <property type="evidence" value="ECO:0007669"/>
    <property type="project" value="InterPro"/>
</dbReference>
<sequence length="622" mass="68844">MNKTLISLLLALGYPAHAEENILDAEAAIKNGAPLAAYQHLAPHPLYPYLEARYYRDNLATTPTATLVAFLKKYPNDPFSTTLAKQAYPYWAAGGDNDAIIQSYSPGYADEALECQYRSALMNRGKTREAVKDSDKLLASDKSLGAECNSLYDRLAHSGHINAAQHAERFRLAMANNNTLIASYLAGNLQGGAAQAAQTWLDIDQNRLPIESAYSLTDPDWRSALLAQQLGKRLKKDPLALAQATNAASMGYISRPKDAGKLYNPLVRKLAQADDPHTLTLWDAIPAGEHEDNTTYDLIAYDLRRGDWRGLPAHLGKLDKDTQNKAEIQYWIGKALEKSGDRAGADNHYRRAASQRDFYGFLAAEKLGIAPQYHDRPVRRDHHYTTVVGRPAAYRARIFRNLGDDARASQEWQALLKTLTPAESAQAALYASEIGWSVQAVTTLGKSKNYDALALRFPTAYETRVRQLASQHGISPAKIFAIIRKESIFQPAIASKAGAIGLMQIMPATASHTASKNGIPYSGKWQLTEPDTNLEIGSQYLTDRINEFGHLAYAAAAYNAGPSRVNQWLAANPGLPLDEWIAQIPFTETRDYVKRVLEYEKVYEYRLNLPPSSYASGGVRLW</sequence>
<evidence type="ECO:0000259" key="4">
    <source>
        <dbReference type="Pfam" id="PF01464"/>
    </source>
</evidence>
<evidence type="ECO:0000256" key="3">
    <source>
        <dbReference type="SAM" id="SignalP"/>
    </source>
</evidence>
<dbReference type="InterPro" id="IPR012289">
    <property type="entry name" value="Lytic_TGlycosylase_superhlx_L"/>
</dbReference>
<feature type="domain" description="Transglycosylase SLT" evidence="4">
    <location>
        <begin position="467"/>
        <end position="573"/>
    </location>
</feature>
<feature type="chain" id="PRO_5008674875" evidence="3">
    <location>
        <begin position="19"/>
        <end position="622"/>
    </location>
</feature>
<name>A0A1C3H373_9GAMM</name>
<dbReference type="GO" id="GO:0016020">
    <property type="term" value="C:membrane"/>
    <property type="evidence" value="ECO:0007669"/>
    <property type="project" value="InterPro"/>
</dbReference>
<dbReference type="InterPro" id="IPR008258">
    <property type="entry name" value="Transglycosylase_SLT_dom_1"/>
</dbReference>
<reference evidence="7" key="1">
    <citation type="submission" date="2016-04" db="EMBL/GenBank/DDBJ databases">
        <authorList>
            <person name="Tagini F."/>
        </authorList>
    </citation>
    <scope>NUCLEOTIDE SEQUENCE [LARGE SCALE GENOMIC DNA]</scope>
    <source>
        <strain evidence="7">CHUV0807</strain>
    </source>
</reference>
<evidence type="ECO:0000259" key="5">
    <source>
        <dbReference type="Pfam" id="PF14718"/>
    </source>
</evidence>
<accession>A0A1C3H373</accession>
<protein>
    <submittedName>
        <fullName evidence="6">Soluble lytic murein transglycosylase</fullName>
        <ecNumber evidence="6">3.2.1.-</ecNumber>
    </submittedName>
</protein>
<dbReference type="SUPFAM" id="SSF53955">
    <property type="entry name" value="Lysozyme-like"/>
    <property type="match status" value="1"/>
</dbReference>
<dbReference type="InterPro" id="IPR037061">
    <property type="entry name" value="Lytic_TGlycoase_superhlx_L_sf"/>
</dbReference>
<dbReference type="Gene3D" id="1.10.530.10">
    <property type="match status" value="1"/>
</dbReference>
<dbReference type="GO" id="GO:0004553">
    <property type="term" value="F:hydrolase activity, hydrolyzing O-glycosyl compounds"/>
    <property type="evidence" value="ECO:0007669"/>
    <property type="project" value="InterPro"/>
</dbReference>
<dbReference type="PANTHER" id="PTHR37423">
    <property type="entry name" value="SOLUBLE LYTIC MUREIN TRANSGLYCOSYLASE-RELATED"/>
    <property type="match status" value="1"/>
</dbReference>
<feature type="domain" description="Lytic transglycosylase superhelical linker" evidence="5">
    <location>
        <begin position="390"/>
        <end position="453"/>
    </location>
</feature>
<dbReference type="AlphaFoldDB" id="A0A1C3H373"/>
<dbReference type="PANTHER" id="PTHR37423:SF5">
    <property type="entry name" value="SOLUBLE LYTIC MUREIN TRANSGLYCOSYLASE"/>
    <property type="match status" value="1"/>
</dbReference>
<dbReference type="SUPFAM" id="SSF48435">
    <property type="entry name" value="Bacterial muramidases"/>
    <property type="match status" value="1"/>
</dbReference>
<proteinExistence type="inferred from homology"/>